<dbReference type="GO" id="GO:0070694">
    <property type="term" value="F:5-hydroxymethyl-dUMP N-hydrolase activity"/>
    <property type="evidence" value="ECO:0007669"/>
    <property type="project" value="TreeGrafter"/>
</dbReference>
<dbReference type="InterPro" id="IPR051239">
    <property type="entry name" value="2'-dNMP_N-hydrolase"/>
</dbReference>
<dbReference type="Pfam" id="PF05014">
    <property type="entry name" value="Nuc_deoxyrib_tr"/>
    <property type="match status" value="1"/>
</dbReference>
<evidence type="ECO:0000313" key="2">
    <source>
        <dbReference type="Proteomes" id="UP000195918"/>
    </source>
</evidence>
<dbReference type="PANTHER" id="PTHR15364:SF0">
    <property type="entry name" value="2'-DEOXYNUCLEOSIDE 5'-PHOSPHATE N-HYDROLASE 1"/>
    <property type="match status" value="1"/>
</dbReference>
<keyword evidence="2" id="KW-1185">Reference proteome</keyword>
<keyword evidence="1" id="KW-0808">Transferase</keyword>
<dbReference type="InterPro" id="IPR007710">
    <property type="entry name" value="Nucleoside_deoxyribTrfase"/>
</dbReference>
<proteinExistence type="predicted"/>
<reference evidence="2" key="1">
    <citation type="submission" date="2017-02" db="EMBL/GenBank/DDBJ databases">
        <authorList>
            <person name="Dridi B."/>
        </authorList>
    </citation>
    <scope>NUCLEOTIDE SEQUENCE [LARGE SCALE GENOMIC DNA]</scope>
    <source>
        <strain evidence="2">bH819</strain>
    </source>
</reference>
<dbReference type="Proteomes" id="UP000195918">
    <property type="component" value="Unassembled WGS sequence"/>
</dbReference>
<dbReference type="SUPFAM" id="SSF52309">
    <property type="entry name" value="N-(deoxy)ribosyltransferase-like"/>
    <property type="match status" value="1"/>
</dbReference>
<dbReference type="GO" id="GO:0016740">
    <property type="term" value="F:transferase activity"/>
    <property type="evidence" value="ECO:0007669"/>
    <property type="project" value="UniProtKB-KW"/>
</dbReference>
<dbReference type="PANTHER" id="PTHR15364">
    <property type="entry name" value="2'-DEOXYNUCLEOSIDE 5'-PHOSPHATE N-HYDROLASE 1"/>
    <property type="match status" value="1"/>
</dbReference>
<dbReference type="EMBL" id="FWFD01000008">
    <property type="protein sequence ID" value="SLM85578.1"/>
    <property type="molecule type" value="Genomic_DNA"/>
</dbReference>
<dbReference type="Gene3D" id="3.40.50.450">
    <property type="match status" value="1"/>
</dbReference>
<dbReference type="AlphaFoldDB" id="A0A1X6WMU5"/>
<dbReference type="GO" id="GO:0009159">
    <property type="term" value="P:deoxyribonucleoside monophosphate catabolic process"/>
    <property type="evidence" value="ECO:0007669"/>
    <property type="project" value="TreeGrafter"/>
</dbReference>
<dbReference type="OrthoDB" id="1691394at2"/>
<evidence type="ECO:0000313" key="1">
    <source>
        <dbReference type="EMBL" id="SLM85578.1"/>
    </source>
</evidence>
<dbReference type="RefSeq" id="WP_086951211.1">
    <property type="nucleotide sequence ID" value="NZ_FWFD01000008.1"/>
</dbReference>
<organism evidence="1 2">
    <name type="scientific">Vagococcus fluvialis bH819</name>
    <dbReference type="NCBI Taxonomy" id="1255619"/>
    <lineage>
        <taxon>Bacteria</taxon>
        <taxon>Bacillati</taxon>
        <taxon>Bacillota</taxon>
        <taxon>Bacilli</taxon>
        <taxon>Lactobacillales</taxon>
        <taxon>Enterococcaceae</taxon>
        <taxon>Vagococcus</taxon>
    </lineage>
</organism>
<accession>A0A1X6WMU5</accession>
<name>A0A1X6WMU5_9ENTE</name>
<protein>
    <submittedName>
        <fullName evidence="1">Nucleoside 2-deoxyribosyltransferase</fullName>
    </submittedName>
</protein>
<sequence>MTKQIYFASPLFSDMERQYNDHLVNKIRKKYPDESFYVPQEQGDINNKESYANAMMIAKYDTEALLNSKLVVAILDGASIDVGVASEIGVAYQAGIPILALFTDSRQQGASNQQKIEALNDVAESQFPYVNLYTAGLIKLNGKIINNEQEWIETIKTYLN</sequence>
<gene>
    <name evidence="1" type="ORF">FM121_05720</name>
</gene>